<dbReference type="Pfam" id="PF04883">
    <property type="entry name" value="HK97-gp10_like"/>
    <property type="match status" value="1"/>
</dbReference>
<dbReference type="Proteomes" id="UP001141183">
    <property type="component" value="Unassembled WGS sequence"/>
</dbReference>
<dbReference type="NCBIfam" id="TIGR01725">
    <property type="entry name" value="phge_HK97_gp10"/>
    <property type="match status" value="1"/>
</dbReference>
<keyword evidence="4" id="KW-1185">Reference proteome</keyword>
<reference evidence="3" key="1">
    <citation type="submission" date="2022-05" db="EMBL/GenBank/DDBJ databases">
        <title>Draft genome sequence of Clostridium tertium strain CP3 isolated from Peru.</title>
        <authorList>
            <person name="Hurtado R."/>
            <person name="Lima L."/>
            <person name="Sousa T."/>
            <person name="Jaiswal A.K."/>
            <person name="Tiwari S."/>
            <person name="Maturrano L."/>
            <person name="Brenig B."/>
            <person name="Azevedo V."/>
        </authorList>
    </citation>
    <scope>NUCLEOTIDE SEQUENCE</scope>
    <source>
        <strain evidence="3">CP3</strain>
    </source>
</reference>
<evidence type="ECO:0000256" key="1">
    <source>
        <dbReference type="SAM" id="Coils"/>
    </source>
</evidence>
<dbReference type="InterPro" id="IPR010064">
    <property type="entry name" value="HK97-gp10_tail"/>
</dbReference>
<dbReference type="RefSeq" id="WP_272470390.1">
    <property type="nucleotide sequence ID" value="NZ_JAMRYU010000012.1"/>
</dbReference>
<dbReference type="AlphaFoldDB" id="A0A9X3XM72"/>
<name>A0A9X3XM72_9CLOT</name>
<proteinExistence type="predicted"/>
<organism evidence="3 4">
    <name type="scientific">Clostridium tertium</name>
    <dbReference type="NCBI Taxonomy" id="1559"/>
    <lineage>
        <taxon>Bacteria</taxon>
        <taxon>Bacillati</taxon>
        <taxon>Bacillota</taxon>
        <taxon>Clostridia</taxon>
        <taxon>Eubacteriales</taxon>
        <taxon>Clostridiaceae</taxon>
        <taxon>Clostridium</taxon>
    </lineage>
</organism>
<evidence type="ECO:0000256" key="2">
    <source>
        <dbReference type="SAM" id="MobiDB-lite"/>
    </source>
</evidence>
<protein>
    <submittedName>
        <fullName evidence="3">HK97 gp10 family phage protein</fullName>
    </submittedName>
</protein>
<feature type="coiled-coil region" evidence="1">
    <location>
        <begin position="5"/>
        <end position="39"/>
    </location>
</feature>
<sequence length="143" mass="16227">MIIKFEGLDETIKEVEKVASELEIEKANAKILKKCAKKAKETARTKMPKSNDPMLSGRKGSRTGKHSADNIPLSGVKKKNGYQSITVGWDKSDNSPYFYTKFTEWGTSKIKPFAYMESTKQELTKYFSEVAKSEYENLISKLK</sequence>
<dbReference type="EMBL" id="JAMRYU010000012">
    <property type="protein sequence ID" value="MDC4240866.1"/>
    <property type="molecule type" value="Genomic_DNA"/>
</dbReference>
<evidence type="ECO:0000313" key="4">
    <source>
        <dbReference type="Proteomes" id="UP001141183"/>
    </source>
</evidence>
<evidence type="ECO:0000313" key="3">
    <source>
        <dbReference type="EMBL" id="MDC4240866.1"/>
    </source>
</evidence>
<accession>A0A9X3XM72</accession>
<feature type="region of interest" description="Disordered" evidence="2">
    <location>
        <begin position="40"/>
        <end position="75"/>
    </location>
</feature>
<comment type="caution">
    <text evidence="3">The sequence shown here is derived from an EMBL/GenBank/DDBJ whole genome shotgun (WGS) entry which is preliminary data.</text>
</comment>
<keyword evidence="1" id="KW-0175">Coiled coil</keyword>
<gene>
    <name evidence="3" type="ORF">NE398_11925</name>
</gene>